<dbReference type="EMBL" id="CAUWAG010000006">
    <property type="protein sequence ID" value="CAJ2504071.1"/>
    <property type="molecule type" value="Genomic_DNA"/>
</dbReference>
<reference evidence="1" key="1">
    <citation type="submission" date="2023-10" db="EMBL/GenBank/DDBJ databases">
        <authorList>
            <person name="Hackl T."/>
        </authorList>
    </citation>
    <scope>NUCLEOTIDE SEQUENCE</scope>
</reference>
<evidence type="ECO:0000313" key="2">
    <source>
        <dbReference type="Proteomes" id="UP001295740"/>
    </source>
</evidence>
<keyword evidence="2" id="KW-1185">Reference proteome</keyword>
<sequence length="58" mass="6680">MVSYRHQGEAARKSGWDDDVMTWGKSEAKVLDDLTLGFQGGDLQPWEKLEHSQTTWTR</sequence>
<proteinExistence type="predicted"/>
<gene>
    <name evidence="1" type="ORF">KHLLAP_LOCUS4539</name>
</gene>
<comment type="caution">
    <text evidence="1">The sequence shown here is derived from an EMBL/GenBank/DDBJ whole genome shotgun (WGS) entry which is preliminary data.</text>
</comment>
<dbReference type="Proteomes" id="UP001295740">
    <property type="component" value="Unassembled WGS sequence"/>
</dbReference>
<dbReference type="AlphaFoldDB" id="A0AAI8VG78"/>
<organism evidence="1 2">
    <name type="scientific">Anthostomella pinea</name>
    <dbReference type="NCBI Taxonomy" id="933095"/>
    <lineage>
        <taxon>Eukaryota</taxon>
        <taxon>Fungi</taxon>
        <taxon>Dikarya</taxon>
        <taxon>Ascomycota</taxon>
        <taxon>Pezizomycotina</taxon>
        <taxon>Sordariomycetes</taxon>
        <taxon>Xylariomycetidae</taxon>
        <taxon>Xylariales</taxon>
        <taxon>Xylariaceae</taxon>
        <taxon>Anthostomella</taxon>
    </lineage>
</organism>
<name>A0AAI8VG78_9PEZI</name>
<evidence type="ECO:0000313" key="1">
    <source>
        <dbReference type="EMBL" id="CAJ2504071.1"/>
    </source>
</evidence>
<accession>A0AAI8VG78</accession>
<protein>
    <submittedName>
        <fullName evidence="1">Uu.00g114650.m01.CDS01</fullName>
    </submittedName>
</protein>